<comment type="caution">
    <text evidence="8">The sequence shown here is derived from an EMBL/GenBank/DDBJ whole genome shotgun (WGS) entry which is preliminary data.</text>
</comment>
<dbReference type="eggNOG" id="COG2814">
    <property type="taxonomic scope" value="Bacteria"/>
</dbReference>
<evidence type="ECO:0008006" key="10">
    <source>
        <dbReference type="Google" id="ProtNLM"/>
    </source>
</evidence>
<feature type="transmembrane region" description="Helical" evidence="7">
    <location>
        <begin position="254"/>
        <end position="276"/>
    </location>
</feature>
<organism evidence="8 9">
    <name type="scientific">Crocosphaera chwakensis CCY0110</name>
    <dbReference type="NCBI Taxonomy" id="391612"/>
    <lineage>
        <taxon>Bacteria</taxon>
        <taxon>Bacillati</taxon>
        <taxon>Cyanobacteriota</taxon>
        <taxon>Cyanophyceae</taxon>
        <taxon>Oscillatoriophycideae</taxon>
        <taxon>Chroococcales</taxon>
        <taxon>Aphanothecaceae</taxon>
        <taxon>Crocosphaera</taxon>
        <taxon>Crocosphaera chwakensis</taxon>
    </lineage>
</organism>
<dbReference type="Gene3D" id="1.20.1250.20">
    <property type="entry name" value="MFS general substrate transporter like domains"/>
    <property type="match status" value="1"/>
</dbReference>
<dbReference type="GO" id="GO:0005886">
    <property type="term" value="C:plasma membrane"/>
    <property type="evidence" value="ECO:0007669"/>
    <property type="project" value="UniProtKB-SubCell"/>
</dbReference>
<keyword evidence="6 7" id="KW-0472">Membrane</keyword>
<evidence type="ECO:0000256" key="3">
    <source>
        <dbReference type="ARBA" id="ARBA00022475"/>
    </source>
</evidence>
<dbReference type="GO" id="GO:0022857">
    <property type="term" value="F:transmembrane transporter activity"/>
    <property type="evidence" value="ECO:0007669"/>
    <property type="project" value="InterPro"/>
</dbReference>
<gene>
    <name evidence="8" type="ORF">CY0110_08181</name>
</gene>
<evidence type="ECO:0000256" key="5">
    <source>
        <dbReference type="ARBA" id="ARBA00022989"/>
    </source>
</evidence>
<evidence type="ECO:0000256" key="2">
    <source>
        <dbReference type="ARBA" id="ARBA00022448"/>
    </source>
</evidence>
<protein>
    <recommendedName>
        <fullName evidence="10">Major facilitator superfamily (MFS) profile domain-containing protein</fullName>
    </recommendedName>
</protein>
<dbReference type="InterPro" id="IPR011701">
    <property type="entry name" value="MFS"/>
</dbReference>
<feature type="transmembrane region" description="Helical" evidence="7">
    <location>
        <begin position="382"/>
        <end position="415"/>
    </location>
</feature>
<feature type="transmembrane region" description="Helical" evidence="7">
    <location>
        <begin position="68"/>
        <end position="89"/>
    </location>
</feature>
<feature type="transmembrane region" description="Helical" evidence="7">
    <location>
        <begin position="39"/>
        <end position="61"/>
    </location>
</feature>
<dbReference type="SUPFAM" id="SSF103473">
    <property type="entry name" value="MFS general substrate transporter"/>
    <property type="match status" value="1"/>
</dbReference>
<evidence type="ECO:0000256" key="6">
    <source>
        <dbReference type="ARBA" id="ARBA00023136"/>
    </source>
</evidence>
<feature type="transmembrane region" description="Helical" evidence="7">
    <location>
        <begin position="297"/>
        <end position="322"/>
    </location>
</feature>
<keyword evidence="9" id="KW-1185">Reference proteome</keyword>
<feature type="transmembrane region" description="Helical" evidence="7">
    <location>
        <begin position="164"/>
        <end position="183"/>
    </location>
</feature>
<feature type="transmembrane region" description="Helical" evidence="7">
    <location>
        <begin position="141"/>
        <end position="158"/>
    </location>
</feature>
<keyword evidence="4 7" id="KW-0812">Transmembrane</keyword>
<keyword evidence="2" id="KW-0813">Transport</keyword>
<keyword evidence="5 7" id="KW-1133">Transmembrane helix</keyword>
<dbReference type="InterPro" id="IPR036259">
    <property type="entry name" value="MFS_trans_sf"/>
</dbReference>
<dbReference type="CDD" id="cd06173">
    <property type="entry name" value="MFS_MefA_like"/>
    <property type="match status" value="1"/>
</dbReference>
<keyword evidence="3" id="KW-1003">Cell membrane</keyword>
<feature type="transmembrane region" description="Helical" evidence="7">
    <location>
        <begin position="95"/>
        <end position="120"/>
    </location>
</feature>
<dbReference type="PANTHER" id="PTHR43266">
    <property type="entry name" value="MACROLIDE-EFFLUX PROTEIN"/>
    <property type="match status" value="1"/>
</dbReference>
<evidence type="ECO:0000313" key="9">
    <source>
        <dbReference type="Proteomes" id="UP000003781"/>
    </source>
</evidence>
<proteinExistence type="predicted"/>
<evidence type="ECO:0000256" key="4">
    <source>
        <dbReference type="ARBA" id="ARBA00022692"/>
    </source>
</evidence>
<dbReference type="PANTHER" id="PTHR43266:SF2">
    <property type="entry name" value="MAJOR FACILITATOR SUPERFAMILY (MFS) PROFILE DOMAIN-CONTAINING PROTEIN"/>
    <property type="match status" value="1"/>
</dbReference>
<evidence type="ECO:0000256" key="7">
    <source>
        <dbReference type="SAM" id="Phobius"/>
    </source>
</evidence>
<dbReference type="RefSeq" id="WP_008276277.1">
    <property type="nucleotide sequence ID" value="NZ_AAXW01000022.1"/>
</dbReference>
<dbReference type="EMBL" id="AAXW01000022">
    <property type="protein sequence ID" value="EAZ90637.1"/>
    <property type="molecule type" value="Genomic_DNA"/>
</dbReference>
<dbReference type="OrthoDB" id="9775268at2"/>
<comment type="subcellular location">
    <subcellularLocation>
        <location evidence="1">Cell membrane</location>
        <topology evidence="1">Multi-pass membrane protein</topology>
    </subcellularLocation>
</comment>
<feature type="transmembrane region" description="Helical" evidence="7">
    <location>
        <begin position="349"/>
        <end position="370"/>
    </location>
</feature>
<dbReference type="Pfam" id="PF07690">
    <property type="entry name" value="MFS_1"/>
    <property type="match status" value="1"/>
</dbReference>
<reference evidence="8 9" key="1">
    <citation type="submission" date="2007-03" db="EMBL/GenBank/DDBJ databases">
        <authorList>
            <person name="Stal L."/>
            <person name="Ferriera S."/>
            <person name="Johnson J."/>
            <person name="Kravitz S."/>
            <person name="Beeson K."/>
            <person name="Sutton G."/>
            <person name="Rogers Y.-H."/>
            <person name="Friedman R."/>
            <person name="Frazier M."/>
            <person name="Venter J.C."/>
        </authorList>
    </citation>
    <scope>NUCLEOTIDE SEQUENCE [LARGE SCALE GENOMIC DNA]</scope>
    <source>
        <strain evidence="8 9">CCY0110</strain>
    </source>
</reference>
<evidence type="ECO:0000256" key="1">
    <source>
        <dbReference type="ARBA" id="ARBA00004651"/>
    </source>
</evidence>
<name>A3ISC1_9CHRO</name>
<evidence type="ECO:0000313" key="8">
    <source>
        <dbReference type="EMBL" id="EAZ90637.1"/>
    </source>
</evidence>
<dbReference type="Proteomes" id="UP000003781">
    <property type="component" value="Unassembled WGS sequence"/>
</dbReference>
<feature type="transmembrane region" description="Helical" evidence="7">
    <location>
        <begin position="217"/>
        <end position="234"/>
    </location>
</feature>
<accession>A3ISC1</accession>
<dbReference type="AlphaFoldDB" id="A3ISC1"/>
<sequence>MVTFFIIWLGQLASLIGSEMTNFAVTIWAWETTEQATPLSLLLFFSQTPKIVAALFAGVIVDRFNRKQLLIIGDGVAGLSTIIILLLFLTNNLQIWHLYLTGAINGLFSQIQTLAFLPLISLMVPKKHYTRASVMNGVQQGIAYTVAPISAGFLYAYIGFSGVLTADLITFIIAIGTIIYVTIPQSYTSENKTQKIPSWEAFSKELMFGFNYLSQRPSLVALLCIFLIHIFILNTNTSILAPMVLARSGTQEEILGTVMMTFGIGNMLSAVFMTIWGSTKNRVNNLLLGRGLQLGSLMMLGLFLYPIVWIIFAFSGGFFALFPGSFYQSIWLSKVEASVQGKVFATRSLISQIVLTLALIIGGPMADYIFEPAMEKGTVFANLLGGLFGTGNGAGMALQCALLSAIGVLLCLLGYRLPLLQNLEENLPDCDYNSLKKRP</sequence>